<reference evidence="2" key="1">
    <citation type="journal article" date="2023" name="Mol. Biol. Evol.">
        <title>Third-Generation Sequencing Reveals the Adaptive Role of the Epigenome in Three Deep-Sea Polychaetes.</title>
        <authorList>
            <person name="Perez M."/>
            <person name="Aroh O."/>
            <person name="Sun Y."/>
            <person name="Lan Y."/>
            <person name="Juniper S.K."/>
            <person name="Young C.R."/>
            <person name="Angers B."/>
            <person name="Qian P.Y."/>
        </authorList>
    </citation>
    <scope>NUCLEOTIDE SEQUENCE</scope>
    <source>
        <strain evidence="2">P08H-3</strain>
    </source>
</reference>
<dbReference type="AlphaFoldDB" id="A0AAD9N8E1"/>
<organism evidence="2 3">
    <name type="scientific">Paralvinella palmiformis</name>
    <dbReference type="NCBI Taxonomy" id="53620"/>
    <lineage>
        <taxon>Eukaryota</taxon>
        <taxon>Metazoa</taxon>
        <taxon>Spiralia</taxon>
        <taxon>Lophotrochozoa</taxon>
        <taxon>Annelida</taxon>
        <taxon>Polychaeta</taxon>
        <taxon>Sedentaria</taxon>
        <taxon>Canalipalpata</taxon>
        <taxon>Terebellida</taxon>
        <taxon>Terebelliformia</taxon>
        <taxon>Alvinellidae</taxon>
        <taxon>Paralvinella</taxon>
    </lineage>
</organism>
<accession>A0AAD9N8E1</accession>
<feature type="region of interest" description="Disordered" evidence="1">
    <location>
        <begin position="211"/>
        <end position="236"/>
    </location>
</feature>
<dbReference type="EMBL" id="JAODUP010000156">
    <property type="protein sequence ID" value="KAK2159218.1"/>
    <property type="molecule type" value="Genomic_DNA"/>
</dbReference>
<feature type="non-terminal residue" evidence="2">
    <location>
        <position position="1"/>
    </location>
</feature>
<sequence>GALGSVESATCDEDEQHPRDGRDCLESACRLQRALHSRDVVERVTSSNLIGRAIRQCVKEALTSPLKCASSSSHNKFLPDISRISYFGQEPNVNSSVDKTLVLTATDAYETININRTQPSGDPKLTTSNASVVTYLGRDMNETSEEDSYIFAVSRACEAFMSHVDNGQPRRQDSSTPPTARSQSQKYVYDFSGTNSQGYGLTPTPEFPMASGTTTQLPDAHKKRIPTRHERSSMSEFKENRTYRHNYANDVIIDQHYGEKRKRDYVNITDLSSNGSSLKDISATVAPSKRRKTAGLSFSRDARSRTTNEIAEKVVNGKRLSWRSSFRRAFRSRGTGSSVPNGDCRLMAPGTRVDGNGGQKKLGLIDKMKELKLGIHNSFSLLTKRHK</sequence>
<feature type="region of interest" description="Disordered" evidence="1">
    <location>
        <begin position="163"/>
        <end position="185"/>
    </location>
</feature>
<evidence type="ECO:0000313" key="3">
    <source>
        <dbReference type="Proteomes" id="UP001208570"/>
    </source>
</evidence>
<evidence type="ECO:0000313" key="2">
    <source>
        <dbReference type="EMBL" id="KAK2159218.1"/>
    </source>
</evidence>
<name>A0AAD9N8E1_9ANNE</name>
<comment type="caution">
    <text evidence="2">The sequence shown here is derived from an EMBL/GenBank/DDBJ whole genome shotgun (WGS) entry which is preliminary data.</text>
</comment>
<protein>
    <submittedName>
        <fullName evidence="2">Uncharacterized protein</fullName>
    </submittedName>
</protein>
<keyword evidence="3" id="KW-1185">Reference proteome</keyword>
<evidence type="ECO:0000256" key="1">
    <source>
        <dbReference type="SAM" id="MobiDB-lite"/>
    </source>
</evidence>
<feature type="compositionally biased region" description="Basic and acidic residues" evidence="1">
    <location>
        <begin position="227"/>
        <end position="236"/>
    </location>
</feature>
<gene>
    <name evidence="2" type="ORF">LSH36_156g07009</name>
</gene>
<dbReference type="Proteomes" id="UP001208570">
    <property type="component" value="Unassembled WGS sequence"/>
</dbReference>
<proteinExistence type="predicted"/>
<feature type="compositionally biased region" description="Polar residues" evidence="1">
    <location>
        <begin position="174"/>
        <end position="185"/>
    </location>
</feature>